<dbReference type="InterPro" id="IPR016167">
    <property type="entry name" value="FAD-bd_PCMH_sub1"/>
</dbReference>
<dbReference type="InterPro" id="IPR016166">
    <property type="entry name" value="FAD-bd_PCMH"/>
</dbReference>
<dbReference type="PANTHER" id="PTHR42659:SF2">
    <property type="entry name" value="XANTHINE DEHYDROGENASE SUBUNIT C-RELATED"/>
    <property type="match status" value="1"/>
</dbReference>
<dbReference type="InterPro" id="IPR036683">
    <property type="entry name" value="CO_DH_flav_C_dom_sf"/>
</dbReference>
<dbReference type="Pfam" id="PF03450">
    <property type="entry name" value="CO_deh_flav_C"/>
    <property type="match status" value="1"/>
</dbReference>
<sequence length="285" mass="30262">MIPTSFDYVRAASVPEAIQLLKNFNGEGKLIAGGHSLVPLMKFRITTPGTLIDISQIQELKGVSKEGGRLVIGALTTYAEALGDPLVAAHLPVLAEAIQKIADLQVRNKGTIGGNIAHADPAADLPALALALDAVVHITGEDGEERVPIQDFLFGPFMTALPETSIVTAVSFAIPPTEGKSTYLKYFHPASGYAVVGVAAVARKTADGVINHIRVGITGAGDCAFRAENVEKYLLGKTATLENISKAAQLAADEVDMGEDLFASSDYRRHLCEVYTERALRKVLL</sequence>
<dbReference type="Gene3D" id="3.30.465.10">
    <property type="match status" value="1"/>
</dbReference>
<accession>A0ABS1TKF0</accession>
<reference evidence="5 6" key="1">
    <citation type="submission" date="2021-01" db="EMBL/GenBank/DDBJ databases">
        <title>Genome public.</title>
        <authorList>
            <person name="Liu C."/>
            <person name="Sun Q."/>
        </authorList>
    </citation>
    <scope>NUCLEOTIDE SEQUENCE [LARGE SCALE GENOMIC DNA]</scope>
    <source>
        <strain evidence="5 6">YIM B02564</strain>
    </source>
</reference>
<dbReference type="SMART" id="SM01092">
    <property type="entry name" value="CO_deh_flav_C"/>
    <property type="match status" value="1"/>
</dbReference>
<evidence type="ECO:0000256" key="1">
    <source>
        <dbReference type="ARBA" id="ARBA00022630"/>
    </source>
</evidence>
<comment type="caution">
    <text evidence="5">The sequence shown here is derived from an EMBL/GenBank/DDBJ whole genome shotgun (WGS) entry which is preliminary data.</text>
</comment>
<dbReference type="PANTHER" id="PTHR42659">
    <property type="entry name" value="XANTHINE DEHYDROGENASE SUBUNIT C-RELATED"/>
    <property type="match status" value="1"/>
</dbReference>
<keyword evidence="3" id="KW-0560">Oxidoreductase</keyword>
<evidence type="ECO:0000256" key="2">
    <source>
        <dbReference type="ARBA" id="ARBA00022827"/>
    </source>
</evidence>
<evidence type="ECO:0000313" key="6">
    <source>
        <dbReference type="Proteomes" id="UP000623967"/>
    </source>
</evidence>
<dbReference type="InterPro" id="IPR005107">
    <property type="entry name" value="CO_DH_flav_C"/>
</dbReference>
<dbReference type="InterPro" id="IPR016169">
    <property type="entry name" value="FAD-bd_PCMH_sub2"/>
</dbReference>
<keyword evidence="1" id="KW-0285">Flavoprotein</keyword>
<keyword evidence="6" id="KW-1185">Reference proteome</keyword>
<dbReference type="Pfam" id="PF00941">
    <property type="entry name" value="FAD_binding_5"/>
    <property type="match status" value="1"/>
</dbReference>
<dbReference type="InterPro" id="IPR002346">
    <property type="entry name" value="Mopterin_DH_FAD-bd"/>
</dbReference>
<organism evidence="5 6">
    <name type="scientific">Neobacillus paridis</name>
    <dbReference type="NCBI Taxonomy" id="2803862"/>
    <lineage>
        <taxon>Bacteria</taxon>
        <taxon>Bacillati</taxon>
        <taxon>Bacillota</taxon>
        <taxon>Bacilli</taxon>
        <taxon>Bacillales</taxon>
        <taxon>Bacillaceae</taxon>
        <taxon>Neobacillus</taxon>
    </lineage>
</organism>
<gene>
    <name evidence="5" type="ORF">JK635_06075</name>
</gene>
<dbReference type="Gene3D" id="3.30.390.50">
    <property type="entry name" value="CO dehydrogenase flavoprotein, C-terminal domain"/>
    <property type="match status" value="1"/>
</dbReference>
<protein>
    <submittedName>
        <fullName evidence="5">Xanthine dehydrogenase family protein subunit M</fullName>
    </submittedName>
</protein>
<dbReference type="EMBL" id="JAESWB010000092">
    <property type="protein sequence ID" value="MBL4951802.1"/>
    <property type="molecule type" value="Genomic_DNA"/>
</dbReference>
<feature type="domain" description="FAD-binding PCMH-type" evidence="4">
    <location>
        <begin position="1"/>
        <end position="177"/>
    </location>
</feature>
<proteinExistence type="predicted"/>
<name>A0ABS1TKF0_9BACI</name>
<dbReference type="SUPFAM" id="SSF56176">
    <property type="entry name" value="FAD-binding/transporter-associated domain-like"/>
    <property type="match status" value="1"/>
</dbReference>
<evidence type="ECO:0000259" key="4">
    <source>
        <dbReference type="PROSITE" id="PS51387"/>
    </source>
</evidence>
<evidence type="ECO:0000313" key="5">
    <source>
        <dbReference type="EMBL" id="MBL4951802.1"/>
    </source>
</evidence>
<evidence type="ECO:0000256" key="3">
    <source>
        <dbReference type="ARBA" id="ARBA00023002"/>
    </source>
</evidence>
<dbReference type="PROSITE" id="PS51387">
    <property type="entry name" value="FAD_PCMH"/>
    <property type="match status" value="1"/>
</dbReference>
<dbReference type="SUPFAM" id="SSF55447">
    <property type="entry name" value="CO dehydrogenase flavoprotein C-terminal domain-like"/>
    <property type="match status" value="1"/>
</dbReference>
<dbReference type="RefSeq" id="WP_202653087.1">
    <property type="nucleotide sequence ID" value="NZ_JAESWB010000092.1"/>
</dbReference>
<dbReference type="InterPro" id="IPR051312">
    <property type="entry name" value="Diverse_Substr_Oxidored"/>
</dbReference>
<dbReference type="InterPro" id="IPR036318">
    <property type="entry name" value="FAD-bd_PCMH-like_sf"/>
</dbReference>
<dbReference type="Gene3D" id="3.30.43.10">
    <property type="entry name" value="Uridine Diphospho-n-acetylenolpyruvylglucosamine Reductase, domain 2"/>
    <property type="match status" value="1"/>
</dbReference>
<dbReference type="Proteomes" id="UP000623967">
    <property type="component" value="Unassembled WGS sequence"/>
</dbReference>
<keyword evidence="2" id="KW-0274">FAD</keyword>